<keyword evidence="2" id="KW-1185">Reference proteome</keyword>
<proteinExistence type="predicted"/>
<organism evidence="1 2">
    <name type="scientific">Natranaerobius trueperi</name>
    <dbReference type="NCBI Taxonomy" id="759412"/>
    <lineage>
        <taxon>Bacteria</taxon>
        <taxon>Bacillati</taxon>
        <taxon>Bacillota</taxon>
        <taxon>Clostridia</taxon>
        <taxon>Natranaerobiales</taxon>
        <taxon>Natranaerobiaceae</taxon>
        <taxon>Natranaerobius</taxon>
    </lineage>
</organism>
<evidence type="ECO:0000313" key="2">
    <source>
        <dbReference type="Proteomes" id="UP000214588"/>
    </source>
</evidence>
<dbReference type="AlphaFoldDB" id="A0A226BYT6"/>
<evidence type="ECO:0000313" key="1">
    <source>
        <dbReference type="EMBL" id="OWZ83300.1"/>
    </source>
</evidence>
<gene>
    <name evidence="1" type="ORF">CDO51_09155</name>
</gene>
<protein>
    <submittedName>
        <fullName evidence="1">Uncharacterized protein</fullName>
    </submittedName>
</protein>
<reference evidence="1 2" key="1">
    <citation type="submission" date="2017-06" db="EMBL/GenBank/DDBJ databases">
        <title>Draft Genome Sequence of Natranaerobius trueperi halophilic, alkalithermophilic bacteria from soda lakes.</title>
        <authorList>
            <person name="Zhao B."/>
        </authorList>
    </citation>
    <scope>NUCLEOTIDE SEQUENCE [LARGE SCALE GENOMIC DNA]</scope>
    <source>
        <strain evidence="1 2">DSM 18760</strain>
    </source>
</reference>
<name>A0A226BYT6_9FIRM</name>
<accession>A0A226BYT6</accession>
<dbReference type="Proteomes" id="UP000214588">
    <property type="component" value="Unassembled WGS sequence"/>
</dbReference>
<comment type="caution">
    <text evidence="1">The sequence shown here is derived from an EMBL/GenBank/DDBJ whole genome shotgun (WGS) entry which is preliminary data.</text>
</comment>
<dbReference type="EMBL" id="NIQC01000021">
    <property type="protein sequence ID" value="OWZ83300.1"/>
    <property type="molecule type" value="Genomic_DNA"/>
</dbReference>
<sequence length="68" mass="7750">MLTTYLWRSSRFSPGKGINFLSISPPHLLGNTFGSKDFVLICRLIQCCLVLYEIRFPRGGNLPLTSFR</sequence>